<feature type="transmembrane region" description="Helical" evidence="8">
    <location>
        <begin position="138"/>
        <end position="159"/>
    </location>
</feature>
<dbReference type="InterPro" id="IPR036259">
    <property type="entry name" value="MFS_trans_sf"/>
</dbReference>
<feature type="transmembrane region" description="Helical" evidence="8">
    <location>
        <begin position="12"/>
        <end position="37"/>
    </location>
</feature>
<dbReference type="Gene3D" id="1.20.1250.20">
    <property type="entry name" value="MFS general substrate transporter like domains"/>
    <property type="match status" value="2"/>
</dbReference>
<keyword evidence="6 8" id="KW-1133">Transmembrane helix</keyword>
<dbReference type="PANTHER" id="PTHR23522:SF10">
    <property type="entry name" value="3-PHENYLPROPIONIC ACID TRANSPORTER-RELATED"/>
    <property type="match status" value="1"/>
</dbReference>
<dbReference type="RefSeq" id="WP_213541515.1">
    <property type="nucleotide sequence ID" value="NZ_AP023418.1"/>
</dbReference>
<feature type="transmembrane region" description="Helical" evidence="8">
    <location>
        <begin position="43"/>
        <end position="66"/>
    </location>
</feature>
<keyword evidence="4" id="KW-0997">Cell inner membrane</keyword>
<dbReference type="EMBL" id="AP023418">
    <property type="protein sequence ID" value="BCK80593.1"/>
    <property type="molecule type" value="Genomic_DNA"/>
</dbReference>
<dbReference type="PANTHER" id="PTHR23522">
    <property type="entry name" value="BLL5896 PROTEIN"/>
    <property type="match status" value="1"/>
</dbReference>
<feature type="transmembrane region" description="Helical" evidence="8">
    <location>
        <begin position="105"/>
        <end position="126"/>
    </location>
</feature>
<keyword evidence="7 8" id="KW-0472">Membrane</keyword>
<evidence type="ECO:0000256" key="3">
    <source>
        <dbReference type="ARBA" id="ARBA00022475"/>
    </source>
</evidence>
<dbReference type="SUPFAM" id="SSF103473">
    <property type="entry name" value="MFS general substrate transporter"/>
    <property type="match status" value="1"/>
</dbReference>
<evidence type="ECO:0000256" key="2">
    <source>
        <dbReference type="ARBA" id="ARBA00022448"/>
    </source>
</evidence>
<organism evidence="10 11">
    <name type="scientific">Vescimonas coprocola</name>
    <dbReference type="NCBI Taxonomy" id="2714355"/>
    <lineage>
        <taxon>Bacteria</taxon>
        <taxon>Bacillati</taxon>
        <taxon>Bacillota</taxon>
        <taxon>Clostridia</taxon>
        <taxon>Eubacteriales</taxon>
        <taxon>Oscillospiraceae</taxon>
        <taxon>Vescimonas</taxon>
    </lineage>
</organism>
<evidence type="ECO:0000256" key="5">
    <source>
        <dbReference type="ARBA" id="ARBA00022692"/>
    </source>
</evidence>
<evidence type="ECO:0000259" key="9">
    <source>
        <dbReference type="Pfam" id="PF12832"/>
    </source>
</evidence>
<evidence type="ECO:0000256" key="8">
    <source>
        <dbReference type="SAM" id="Phobius"/>
    </source>
</evidence>
<evidence type="ECO:0000256" key="7">
    <source>
        <dbReference type="ARBA" id="ARBA00023136"/>
    </source>
</evidence>
<keyword evidence="5 8" id="KW-0812">Transmembrane</keyword>
<accession>A0A810Q7K1</accession>
<feature type="domain" description="Major facilitator superfamily associated" evidence="9">
    <location>
        <begin position="19"/>
        <end position="364"/>
    </location>
</feature>
<feature type="transmembrane region" description="Helical" evidence="8">
    <location>
        <begin position="368"/>
        <end position="387"/>
    </location>
</feature>
<evidence type="ECO:0000256" key="1">
    <source>
        <dbReference type="ARBA" id="ARBA00004429"/>
    </source>
</evidence>
<keyword evidence="2" id="KW-0813">Transport</keyword>
<keyword evidence="3" id="KW-1003">Cell membrane</keyword>
<dbReference type="GO" id="GO:0030395">
    <property type="term" value="F:lactose binding"/>
    <property type="evidence" value="ECO:0007669"/>
    <property type="project" value="TreeGrafter"/>
</dbReference>
<feature type="transmembrane region" description="Helical" evidence="8">
    <location>
        <begin position="275"/>
        <end position="296"/>
    </location>
</feature>
<evidence type="ECO:0000256" key="6">
    <source>
        <dbReference type="ARBA" id="ARBA00022989"/>
    </source>
</evidence>
<feature type="transmembrane region" description="Helical" evidence="8">
    <location>
        <begin position="337"/>
        <end position="356"/>
    </location>
</feature>
<sequence>MESGQLRKLNLCYAGIQSLYWAGFAAIWAFLSVLLLYRGFSNSQIGTVSALALLMPLAVQPVLASLADRDRRFTSRRLAMALTGLLLLCAVGLWCSAGSMAVTAVLYVLVGISLTATAPFHSAMAMELQQHGVALNYGLSRGLGSACYAASVLVLGVVVERYAPTAVLPVFAGEMLLLLLLTWRFRASRTMEATAGSGPVLSVGQVLRRYPAYTWLLVGCALLMACHSATCTYMIHIVGKVGGSESMMGSALAVAAFLELPAMGLFSRMRRKVPLVWLLIFCAVFFVIRAGLFWAARSVPVLYLAAALDFFEYGIFIPATVYYVAEHIDPANQVKGQSLMGMATTGVGSAFGNFVSGQLLDRTGVNGMLLFCTICATVGLLVVIYAVRKK</sequence>
<dbReference type="AlphaFoldDB" id="A0A810Q7K1"/>
<feature type="transmembrane region" description="Helical" evidence="8">
    <location>
        <begin position="78"/>
        <end position="99"/>
    </location>
</feature>
<feature type="transmembrane region" description="Helical" evidence="8">
    <location>
        <begin position="247"/>
        <end position="266"/>
    </location>
</feature>
<feature type="transmembrane region" description="Helical" evidence="8">
    <location>
        <begin position="212"/>
        <end position="235"/>
    </location>
</feature>
<comment type="subcellular location">
    <subcellularLocation>
        <location evidence="1">Cell inner membrane</location>
        <topology evidence="1">Multi-pass membrane protein</topology>
    </subcellularLocation>
</comment>
<reference evidence="10" key="1">
    <citation type="submission" date="2020-09" db="EMBL/GenBank/DDBJ databases">
        <title>New species isolated from human feces.</title>
        <authorList>
            <person name="Kitahara M."/>
            <person name="Shigeno Y."/>
            <person name="Shime M."/>
            <person name="Matsumoto Y."/>
            <person name="Nakamura S."/>
            <person name="Motooka D."/>
            <person name="Fukuoka S."/>
            <person name="Nishikawa H."/>
            <person name="Benno Y."/>
        </authorList>
    </citation>
    <scope>NUCLEOTIDE SEQUENCE</scope>
    <source>
        <strain evidence="10">MM50</strain>
    </source>
</reference>
<gene>
    <name evidence="10" type="ORF">MM50RIKEN_03560</name>
</gene>
<dbReference type="InterPro" id="IPR024989">
    <property type="entry name" value="MFS_assoc_dom"/>
</dbReference>
<dbReference type="KEGG" id="vcop:MM50RIKEN_03560"/>
<name>A0A810Q7K1_9FIRM</name>
<evidence type="ECO:0000256" key="4">
    <source>
        <dbReference type="ARBA" id="ARBA00022519"/>
    </source>
</evidence>
<feature type="transmembrane region" description="Helical" evidence="8">
    <location>
        <begin position="165"/>
        <end position="183"/>
    </location>
</feature>
<dbReference type="GO" id="GO:0015528">
    <property type="term" value="F:lactose:proton symporter activity"/>
    <property type="evidence" value="ECO:0007669"/>
    <property type="project" value="TreeGrafter"/>
</dbReference>
<dbReference type="GO" id="GO:0005886">
    <property type="term" value="C:plasma membrane"/>
    <property type="evidence" value="ECO:0007669"/>
    <property type="project" value="UniProtKB-SubCell"/>
</dbReference>
<protein>
    <recommendedName>
        <fullName evidence="9">Major facilitator superfamily associated domain-containing protein</fullName>
    </recommendedName>
</protein>
<feature type="transmembrane region" description="Helical" evidence="8">
    <location>
        <begin position="302"/>
        <end position="325"/>
    </location>
</feature>
<keyword evidence="11" id="KW-1185">Reference proteome</keyword>
<evidence type="ECO:0000313" key="11">
    <source>
        <dbReference type="Proteomes" id="UP000681035"/>
    </source>
</evidence>
<proteinExistence type="predicted"/>
<evidence type="ECO:0000313" key="10">
    <source>
        <dbReference type="EMBL" id="BCK80593.1"/>
    </source>
</evidence>
<dbReference type="Proteomes" id="UP000681035">
    <property type="component" value="Chromosome"/>
</dbReference>
<dbReference type="Pfam" id="PF12832">
    <property type="entry name" value="MFS_1_like"/>
    <property type="match status" value="1"/>
</dbReference>